<dbReference type="EMBL" id="JAWDGP010004497">
    <property type="protein sequence ID" value="KAK3763825.1"/>
    <property type="molecule type" value="Genomic_DNA"/>
</dbReference>
<sequence length="167" mass="19285">MYITVRFGDSKEEIFNPNCRSVSLLRNIKDRCTISDEDFDMIGDIELSDENGNIKYLRDSPMRYANEILSHRECLVLLRVETRSDGPYVSYIPMLRDEDAITEEFLSRLSVREESESRPDSRRVKSNTRRSPAEKGHNGKVGSKDKSKNLKAEHKPSSRSKSRQGLR</sequence>
<reference evidence="2" key="1">
    <citation type="journal article" date="2023" name="G3 (Bethesda)">
        <title>A reference genome for the long-term kleptoplast-retaining sea slug Elysia crispata morphotype clarki.</title>
        <authorList>
            <person name="Eastman K.E."/>
            <person name="Pendleton A.L."/>
            <person name="Shaikh M.A."/>
            <person name="Suttiyut T."/>
            <person name="Ogas R."/>
            <person name="Tomko P."/>
            <person name="Gavelis G."/>
            <person name="Widhalm J.R."/>
            <person name="Wisecaver J.H."/>
        </authorList>
    </citation>
    <scope>NUCLEOTIDE SEQUENCE</scope>
    <source>
        <strain evidence="2">ECLA1</strain>
    </source>
</reference>
<dbReference type="InterPro" id="IPR039471">
    <property type="entry name" value="CXorf65-like"/>
</dbReference>
<evidence type="ECO:0000313" key="3">
    <source>
        <dbReference type="Proteomes" id="UP001283361"/>
    </source>
</evidence>
<gene>
    <name evidence="2" type="ORF">RRG08_050189</name>
</gene>
<dbReference type="Proteomes" id="UP001283361">
    <property type="component" value="Unassembled WGS sequence"/>
</dbReference>
<accession>A0AAE0Z711</accession>
<evidence type="ECO:0000256" key="1">
    <source>
        <dbReference type="SAM" id="MobiDB-lite"/>
    </source>
</evidence>
<dbReference type="PANTHER" id="PTHR33887">
    <property type="entry name" value="PB1 DOMAIN-CONTAINING PROTEIN"/>
    <property type="match status" value="1"/>
</dbReference>
<dbReference type="PANTHER" id="PTHR33887:SF5">
    <property type="entry name" value="PB1 DOMAIN-CONTAINING PROTEIN"/>
    <property type="match status" value="1"/>
</dbReference>
<dbReference type="Pfam" id="PF15874">
    <property type="entry name" value="Il2rg"/>
    <property type="match status" value="1"/>
</dbReference>
<organism evidence="2 3">
    <name type="scientific">Elysia crispata</name>
    <name type="common">lettuce slug</name>
    <dbReference type="NCBI Taxonomy" id="231223"/>
    <lineage>
        <taxon>Eukaryota</taxon>
        <taxon>Metazoa</taxon>
        <taxon>Spiralia</taxon>
        <taxon>Lophotrochozoa</taxon>
        <taxon>Mollusca</taxon>
        <taxon>Gastropoda</taxon>
        <taxon>Heterobranchia</taxon>
        <taxon>Euthyneura</taxon>
        <taxon>Panpulmonata</taxon>
        <taxon>Sacoglossa</taxon>
        <taxon>Placobranchoidea</taxon>
        <taxon>Plakobranchidae</taxon>
        <taxon>Elysia</taxon>
    </lineage>
</organism>
<feature type="region of interest" description="Disordered" evidence="1">
    <location>
        <begin position="110"/>
        <end position="167"/>
    </location>
</feature>
<feature type="compositionally biased region" description="Basic residues" evidence="1">
    <location>
        <begin position="157"/>
        <end position="167"/>
    </location>
</feature>
<proteinExistence type="predicted"/>
<dbReference type="AlphaFoldDB" id="A0AAE0Z711"/>
<evidence type="ECO:0000313" key="2">
    <source>
        <dbReference type="EMBL" id="KAK3763825.1"/>
    </source>
</evidence>
<feature type="compositionally biased region" description="Basic and acidic residues" evidence="1">
    <location>
        <begin position="110"/>
        <end position="123"/>
    </location>
</feature>
<feature type="compositionally biased region" description="Basic and acidic residues" evidence="1">
    <location>
        <begin position="131"/>
        <end position="156"/>
    </location>
</feature>
<comment type="caution">
    <text evidence="2">The sequence shown here is derived from an EMBL/GenBank/DDBJ whole genome shotgun (WGS) entry which is preliminary data.</text>
</comment>
<name>A0AAE0Z711_9GAST</name>
<protein>
    <submittedName>
        <fullName evidence="2">Uncharacterized protein</fullName>
    </submittedName>
</protein>
<keyword evidence="3" id="KW-1185">Reference proteome</keyword>